<comment type="subcellular location">
    <subcellularLocation>
        <location evidence="2">Cytoplasm</location>
    </subcellularLocation>
    <text evidence="2">Associated with two foci at the outer edges of the nucleoid region in young cells, and at four foci within both cell halves in older cells.</text>
</comment>
<dbReference type="Gene3D" id="6.10.250.2410">
    <property type="match status" value="1"/>
</dbReference>
<evidence type="ECO:0000313" key="4">
    <source>
        <dbReference type="Proteomes" id="UP001162734"/>
    </source>
</evidence>
<comment type="function">
    <text evidence="2">Participates in chromosomal partition during cell division. May act via the formation of a condensin-like complex containing Smc and ScpB that pull DNA away from mid-cell into both cell halves.</text>
</comment>
<gene>
    <name evidence="2 3" type="primary">scpA</name>
    <name evidence="3" type="ORF">AMPC_07490</name>
</gene>
<keyword evidence="2" id="KW-0131">Cell cycle</keyword>
<dbReference type="EMBL" id="AP025592">
    <property type="protein sequence ID" value="BDG07636.1"/>
    <property type="molecule type" value="Genomic_DNA"/>
</dbReference>
<dbReference type="PANTHER" id="PTHR33969">
    <property type="entry name" value="SEGREGATION AND CONDENSATION PROTEIN A"/>
    <property type="match status" value="1"/>
</dbReference>
<reference evidence="4" key="1">
    <citation type="journal article" date="2022" name="Int. J. Syst. Evol. Microbiol.">
        <title>Anaeromyxobacter oryzae sp. nov., Anaeromyxobacter diazotrophicus sp. nov. and Anaeromyxobacter paludicola sp. nov., isolated from paddy soils.</title>
        <authorList>
            <person name="Itoh H."/>
            <person name="Xu Z."/>
            <person name="Mise K."/>
            <person name="Masuda Y."/>
            <person name="Ushijima N."/>
            <person name="Hayakawa C."/>
            <person name="Shiratori Y."/>
            <person name="Senoo K."/>
        </authorList>
    </citation>
    <scope>NUCLEOTIDE SEQUENCE [LARGE SCALE GENOMIC DNA]</scope>
    <source>
        <strain evidence="4">Red630</strain>
    </source>
</reference>
<name>A0ABM7X762_9BACT</name>
<dbReference type="Proteomes" id="UP001162734">
    <property type="component" value="Chromosome"/>
</dbReference>
<keyword evidence="2" id="KW-0159">Chromosome partition</keyword>
<comment type="similarity">
    <text evidence="2">Belongs to the ScpA family.</text>
</comment>
<dbReference type="InterPro" id="IPR003768">
    <property type="entry name" value="ScpA"/>
</dbReference>
<keyword evidence="2" id="KW-0132">Cell division</keyword>
<evidence type="ECO:0000256" key="2">
    <source>
        <dbReference type="HAMAP-Rule" id="MF_01805"/>
    </source>
</evidence>
<evidence type="ECO:0000313" key="3">
    <source>
        <dbReference type="EMBL" id="BDG07636.1"/>
    </source>
</evidence>
<sequence>MAPPPSAADRAALDAFKVTLPAAKPGEPPFEGPLDLLLHLVKEHQLDLFDIPIARITEGYLATLERLRELDIDIAGEFLHMAAQLMLMKSKLLLPRTEVAEDAPVDDASGVDPRAELVRRLLEYQKYKAAGEDLGQRDVLERDVFTRKVRLPPPEAPEGPEGLADISVFKLIQALDRALKNAKPEFGHEVVTDRLSITDAISRVADLLRARRQATFSELLEGTEGEAPRTRSSIIATFLALLEMGKLKLIRIFQSGVEEEGPGAEILVEAKDSLLAGDVSADVDYR</sequence>
<keyword evidence="4" id="KW-1185">Reference proteome</keyword>
<dbReference type="Pfam" id="PF02616">
    <property type="entry name" value="SMC_ScpA"/>
    <property type="match status" value="1"/>
</dbReference>
<accession>A0ABM7X762</accession>
<dbReference type="PANTHER" id="PTHR33969:SF2">
    <property type="entry name" value="SEGREGATION AND CONDENSATION PROTEIN A"/>
    <property type="match status" value="1"/>
</dbReference>
<comment type="subunit">
    <text evidence="2">Component of a cohesin-like complex composed of ScpA, ScpB and the Smc homodimer, in which ScpA and ScpB bind to the head domain of Smc. The presence of the three proteins is required for the association of the complex with DNA.</text>
</comment>
<dbReference type="RefSeq" id="WP_248344457.1">
    <property type="nucleotide sequence ID" value="NZ_AP025592.1"/>
</dbReference>
<evidence type="ECO:0000256" key="1">
    <source>
        <dbReference type="ARBA" id="ARBA00044777"/>
    </source>
</evidence>
<proteinExistence type="inferred from homology"/>
<keyword evidence="2" id="KW-0963">Cytoplasm</keyword>
<organism evidence="3 4">
    <name type="scientific">Anaeromyxobacter paludicola</name>
    <dbReference type="NCBI Taxonomy" id="2918171"/>
    <lineage>
        <taxon>Bacteria</taxon>
        <taxon>Pseudomonadati</taxon>
        <taxon>Myxococcota</taxon>
        <taxon>Myxococcia</taxon>
        <taxon>Myxococcales</taxon>
        <taxon>Cystobacterineae</taxon>
        <taxon>Anaeromyxobacteraceae</taxon>
        <taxon>Anaeromyxobacter</taxon>
    </lineage>
</organism>
<protein>
    <recommendedName>
        <fullName evidence="1 2">Segregation and condensation protein A</fullName>
    </recommendedName>
</protein>
<dbReference type="HAMAP" id="MF_01805">
    <property type="entry name" value="ScpA"/>
    <property type="match status" value="1"/>
</dbReference>